<dbReference type="AlphaFoldDB" id="X1FS80"/>
<proteinExistence type="predicted"/>
<comment type="caution">
    <text evidence="1">The sequence shown here is derived from an EMBL/GenBank/DDBJ whole genome shotgun (WGS) entry which is preliminary data.</text>
</comment>
<reference evidence="1" key="1">
    <citation type="journal article" date="2014" name="Front. Microbiol.">
        <title>High frequency of phylogenetically diverse reductive dehalogenase-homologous genes in deep subseafloor sedimentary metagenomes.</title>
        <authorList>
            <person name="Kawai M."/>
            <person name="Futagami T."/>
            <person name="Toyoda A."/>
            <person name="Takaki Y."/>
            <person name="Nishi S."/>
            <person name="Hori S."/>
            <person name="Arai W."/>
            <person name="Tsubouchi T."/>
            <person name="Morono Y."/>
            <person name="Uchiyama I."/>
            <person name="Ito T."/>
            <person name="Fujiyama A."/>
            <person name="Inagaki F."/>
            <person name="Takami H."/>
        </authorList>
    </citation>
    <scope>NUCLEOTIDE SEQUENCE</scope>
    <source>
        <strain evidence="1">Expedition CK06-06</strain>
    </source>
</reference>
<sequence>YDMWGKLVTDQTAYDVQTHFVKALEQVAPDDMRAISDILEVKTKHMLDDIPSITKRDAFDIRRELQLEVIGGGPESVRGFADIDVITMQRRHISKEINKTFDKLSDIHQVTKKGIENEVLDGTMFTKGTASIDDRIEAFVAAERELNIAGLAPQMDALEAETKAFIANPPRNLDDFLGDMQSITAQSEAIGERIHDFRKITELRKAKLLPADFDNFEVGSARMLADFMDTSEEQLTKMMNQVMENARAVPKLSTGFRVGEAKVTAGAYATEGQGLYVARNEL</sequence>
<feature type="non-terminal residue" evidence="1">
    <location>
        <position position="1"/>
    </location>
</feature>
<name>X1FS80_9ZZZZ</name>
<feature type="non-terminal residue" evidence="1">
    <location>
        <position position="282"/>
    </location>
</feature>
<gene>
    <name evidence="1" type="ORF">S03H2_35253</name>
</gene>
<dbReference type="EMBL" id="BARU01021547">
    <property type="protein sequence ID" value="GAH47842.1"/>
    <property type="molecule type" value="Genomic_DNA"/>
</dbReference>
<protein>
    <submittedName>
        <fullName evidence="1">Uncharacterized protein</fullName>
    </submittedName>
</protein>
<accession>X1FS80</accession>
<evidence type="ECO:0000313" key="1">
    <source>
        <dbReference type="EMBL" id="GAH47842.1"/>
    </source>
</evidence>
<organism evidence="1">
    <name type="scientific">marine sediment metagenome</name>
    <dbReference type="NCBI Taxonomy" id="412755"/>
    <lineage>
        <taxon>unclassified sequences</taxon>
        <taxon>metagenomes</taxon>
        <taxon>ecological metagenomes</taxon>
    </lineage>
</organism>